<name>A0ABN2T8G1_9MICO</name>
<sequence>MSTPAPPAPRRSSGPEAPTESGSAPYSGAQDPAEQSPTRPSRRERALRAELAKLAGQIKPSWRGWIHAGAFPLAVIGGLALVIVSPTIASRLAAAVFTLTGMTLFGMSAVYHRGSWRARIKLLLRRIDHANIFLIIAGTYTPLAVLMLPPRDCAILLTIMWVGAVLGVVFRLLWTTAPRWLFVPVYVGIGVAGIGYVPQIWQANPAVGILVVLGGAMYITGAVVYGIKRPNPAPRTFGFHEIFHVFTVLGYGCHLAALLVAATWVTLVG</sequence>
<accession>A0ABN2T8G1</accession>
<evidence type="ECO:0000256" key="4">
    <source>
        <dbReference type="ARBA" id="ARBA00023136"/>
    </source>
</evidence>
<dbReference type="RefSeq" id="WP_344307132.1">
    <property type="nucleotide sequence ID" value="NZ_BAAANO010000007.1"/>
</dbReference>
<proteinExistence type="predicted"/>
<dbReference type="PANTHER" id="PTHR20855">
    <property type="entry name" value="ADIPOR/PROGESTIN RECEPTOR-RELATED"/>
    <property type="match status" value="1"/>
</dbReference>
<keyword evidence="3 6" id="KW-1133">Transmembrane helix</keyword>
<protein>
    <submittedName>
        <fullName evidence="7">Hemolysin III family protein</fullName>
    </submittedName>
</protein>
<evidence type="ECO:0000256" key="3">
    <source>
        <dbReference type="ARBA" id="ARBA00022989"/>
    </source>
</evidence>
<evidence type="ECO:0000256" key="2">
    <source>
        <dbReference type="ARBA" id="ARBA00022692"/>
    </source>
</evidence>
<feature type="region of interest" description="Disordered" evidence="5">
    <location>
        <begin position="1"/>
        <end position="44"/>
    </location>
</feature>
<feature type="transmembrane region" description="Helical" evidence="6">
    <location>
        <begin position="181"/>
        <end position="201"/>
    </location>
</feature>
<keyword evidence="2 6" id="KW-0812">Transmembrane</keyword>
<feature type="transmembrane region" description="Helical" evidence="6">
    <location>
        <begin position="92"/>
        <end position="111"/>
    </location>
</feature>
<dbReference type="PANTHER" id="PTHR20855:SF3">
    <property type="entry name" value="LD03007P"/>
    <property type="match status" value="1"/>
</dbReference>
<feature type="transmembrane region" description="Helical" evidence="6">
    <location>
        <begin position="154"/>
        <end position="174"/>
    </location>
</feature>
<comment type="caution">
    <text evidence="7">The sequence shown here is derived from an EMBL/GenBank/DDBJ whole genome shotgun (WGS) entry which is preliminary data.</text>
</comment>
<feature type="transmembrane region" description="Helical" evidence="6">
    <location>
        <begin position="207"/>
        <end position="227"/>
    </location>
</feature>
<keyword evidence="4 6" id="KW-0472">Membrane</keyword>
<keyword evidence="8" id="KW-1185">Reference proteome</keyword>
<evidence type="ECO:0000256" key="5">
    <source>
        <dbReference type="SAM" id="MobiDB-lite"/>
    </source>
</evidence>
<dbReference type="InterPro" id="IPR004254">
    <property type="entry name" value="AdipoR/HlyIII-related"/>
</dbReference>
<dbReference type="EMBL" id="BAAANO010000007">
    <property type="protein sequence ID" value="GAA2001628.1"/>
    <property type="molecule type" value="Genomic_DNA"/>
</dbReference>
<evidence type="ECO:0000313" key="7">
    <source>
        <dbReference type="EMBL" id="GAA2001628.1"/>
    </source>
</evidence>
<evidence type="ECO:0000256" key="1">
    <source>
        <dbReference type="ARBA" id="ARBA00004141"/>
    </source>
</evidence>
<dbReference type="Pfam" id="PF03006">
    <property type="entry name" value="HlyIII"/>
    <property type="match status" value="1"/>
</dbReference>
<feature type="transmembrane region" description="Helical" evidence="6">
    <location>
        <begin position="65"/>
        <end position="86"/>
    </location>
</feature>
<comment type="subcellular location">
    <subcellularLocation>
        <location evidence="1">Membrane</location>
        <topology evidence="1">Multi-pass membrane protein</topology>
    </subcellularLocation>
</comment>
<feature type="transmembrane region" description="Helical" evidence="6">
    <location>
        <begin position="248"/>
        <end position="267"/>
    </location>
</feature>
<gene>
    <name evidence="7" type="ORF">GCM10009755_07600</name>
</gene>
<reference evidence="7 8" key="1">
    <citation type="journal article" date="2019" name="Int. J. Syst. Evol. Microbiol.">
        <title>The Global Catalogue of Microorganisms (GCM) 10K type strain sequencing project: providing services to taxonomists for standard genome sequencing and annotation.</title>
        <authorList>
            <consortium name="The Broad Institute Genomics Platform"/>
            <consortium name="The Broad Institute Genome Sequencing Center for Infectious Disease"/>
            <person name="Wu L."/>
            <person name="Ma J."/>
        </authorList>
    </citation>
    <scope>NUCLEOTIDE SEQUENCE [LARGE SCALE GENOMIC DNA]</scope>
    <source>
        <strain evidence="7 8">JCM 14546</strain>
    </source>
</reference>
<feature type="transmembrane region" description="Helical" evidence="6">
    <location>
        <begin position="132"/>
        <end position="148"/>
    </location>
</feature>
<dbReference type="Proteomes" id="UP001500755">
    <property type="component" value="Unassembled WGS sequence"/>
</dbReference>
<evidence type="ECO:0000256" key="6">
    <source>
        <dbReference type="SAM" id="Phobius"/>
    </source>
</evidence>
<evidence type="ECO:0000313" key="8">
    <source>
        <dbReference type="Proteomes" id="UP001500755"/>
    </source>
</evidence>
<organism evidence="7 8">
    <name type="scientific">Brevibacterium samyangense</name>
    <dbReference type="NCBI Taxonomy" id="366888"/>
    <lineage>
        <taxon>Bacteria</taxon>
        <taxon>Bacillati</taxon>
        <taxon>Actinomycetota</taxon>
        <taxon>Actinomycetes</taxon>
        <taxon>Micrococcales</taxon>
        <taxon>Brevibacteriaceae</taxon>
        <taxon>Brevibacterium</taxon>
    </lineage>
</organism>